<sequence>MSLFNKGLSPFEEIKRVVVRIVALISVES</sequence>
<dbReference type="EMBL" id="UGGO01000001">
    <property type="protein sequence ID" value="STQ43558.1"/>
    <property type="molecule type" value="Genomic_DNA"/>
</dbReference>
<name>A0A377N9T1_9GAMM</name>
<reference evidence="1 2" key="1">
    <citation type="submission" date="2018-06" db="EMBL/GenBank/DDBJ databases">
        <authorList>
            <consortium name="Pathogen Informatics"/>
            <person name="Doyle S."/>
        </authorList>
    </citation>
    <scope>NUCLEOTIDE SEQUENCE [LARGE SCALE GENOMIC DNA]</scope>
    <source>
        <strain evidence="1 2">NCTC12157</strain>
    </source>
</reference>
<proteinExistence type="predicted"/>
<protein>
    <submittedName>
        <fullName evidence="1">Uncharacterized protein</fullName>
    </submittedName>
</protein>
<organism evidence="1 2">
    <name type="scientific">Ewingella americana</name>
    <dbReference type="NCBI Taxonomy" id="41202"/>
    <lineage>
        <taxon>Bacteria</taxon>
        <taxon>Pseudomonadati</taxon>
        <taxon>Pseudomonadota</taxon>
        <taxon>Gammaproteobacteria</taxon>
        <taxon>Enterobacterales</taxon>
        <taxon>Yersiniaceae</taxon>
        <taxon>Ewingella</taxon>
    </lineage>
</organism>
<evidence type="ECO:0000313" key="1">
    <source>
        <dbReference type="EMBL" id="STQ43558.1"/>
    </source>
</evidence>
<accession>A0A377N9T1</accession>
<evidence type="ECO:0000313" key="2">
    <source>
        <dbReference type="Proteomes" id="UP000254304"/>
    </source>
</evidence>
<dbReference type="Proteomes" id="UP000254304">
    <property type="component" value="Unassembled WGS sequence"/>
</dbReference>
<gene>
    <name evidence="1" type="ORF">NCTC12157_01250</name>
</gene>
<dbReference type="AlphaFoldDB" id="A0A377N9T1"/>